<feature type="binding site" evidence="12">
    <location>
        <position position="92"/>
    </location>
    <ligand>
        <name>Mg(2+)</name>
        <dbReference type="ChEBI" id="CHEBI:18420"/>
        <label>1</label>
        <note>catalytic</note>
    </ligand>
</feature>
<evidence type="ECO:0000256" key="1">
    <source>
        <dbReference type="ARBA" id="ARBA00001946"/>
    </source>
</evidence>
<dbReference type="InterPro" id="IPR000760">
    <property type="entry name" value="Inositol_monophosphatase-like"/>
</dbReference>
<feature type="binding site" evidence="12">
    <location>
        <position position="75"/>
    </location>
    <ligand>
        <name>Mg(2+)</name>
        <dbReference type="ChEBI" id="CHEBI:18420"/>
        <label>1</label>
        <note>catalytic</note>
    </ligand>
</feature>
<comment type="pathway">
    <text evidence="2">Amino-acid biosynthesis; L-histidine biosynthesis; L-histidine from 5-phospho-alpha-D-ribose 1-diphosphate: step 8/9.</text>
</comment>
<evidence type="ECO:0000256" key="4">
    <source>
        <dbReference type="ARBA" id="ARBA00013085"/>
    </source>
</evidence>
<dbReference type="Gene3D" id="3.30.540.10">
    <property type="entry name" value="Fructose-1,6-Bisphosphatase, subunit A, domain 1"/>
    <property type="match status" value="1"/>
</dbReference>
<evidence type="ECO:0000256" key="3">
    <source>
        <dbReference type="ARBA" id="ARBA00009759"/>
    </source>
</evidence>
<feature type="binding site" evidence="12">
    <location>
        <position position="213"/>
    </location>
    <ligand>
        <name>Mg(2+)</name>
        <dbReference type="ChEBI" id="CHEBI:18420"/>
        <label>1</label>
        <note>catalytic</note>
    </ligand>
</feature>
<name>A0A1G7MZ15_9BRAD</name>
<dbReference type="InterPro" id="IPR011809">
    <property type="entry name" value="His_9_proposed"/>
</dbReference>
<dbReference type="SUPFAM" id="SSF56655">
    <property type="entry name" value="Carbohydrate phosphatase"/>
    <property type="match status" value="1"/>
</dbReference>
<evidence type="ECO:0000256" key="7">
    <source>
        <dbReference type="ARBA" id="ARBA00022801"/>
    </source>
</evidence>
<evidence type="ECO:0000256" key="9">
    <source>
        <dbReference type="ARBA" id="ARBA00023102"/>
    </source>
</evidence>
<keyword evidence="8 12" id="KW-0460">Magnesium</keyword>
<dbReference type="PANTHER" id="PTHR43200">
    <property type="entry name" value="PHOSPHATASE"/>
    <property type="match status" value="1"/>
</dbReference>
<dbReference type="NCBIfam" id="TIGR02067">
    <property type="entry name" value="his_9_HisN"/>
    <property type="match status" value="1"/>
</dbReference>
<dbReference type="InterPro" id="IPR020583">
    <property type="entry name" value="Inositol_monoP_metal-BS"/>
</dbReference>
<dbReference type="EC" id="3.1.3.15" evidence="4 11"/>
<feature type="binding site" evidence="12">
    <location>
        <position position="93"/>
    </location>
    <ligand>
        <name>Mg(2+)</name>
        <dbReference type="ChEBI" id="CHEBI:18420"/>
        <label>2</label>
    </ligand>
</feature>
<dbReference type="UniPathway" id="UPA00031">
    <property type="reaction ID" value="UER00013"/>
</dbReference>
<dbReference type="Pfam" id="PF00459">
    <property type="entry name" value="Inositol_P"/>
    <property type="match status" value="1"/>
</dbReference>
<dbReference type="GO" id="GO:0046872">
    <property type="term" value="F:metal ion binding"/>
    <property type="evidence" value="ECO:0007669"/>
    <property type="project" value="UniProtKB-KW"/>
</dbReference>
<evidence type="ECO:0000256" key="11">
    <source>
        <dbReference type="NCBIfam" id="TIGR02067"/>
    </source>
</evidence>
<dbReference type="Proteomes" id="UP000199245">
    <property type="component" value="Unassembled WGS sequence"/>
</dbReference>
<evidence type="ECO:0000256" key="6">
    <source>
        <dbReference type="ARBA" id="ARBA00022723"/>
    </source>
</evidence>
<dbReference type="AlphaFoldDB" id="A0A1G7MZ15"/>
<proteinExistence type="inferred from homology"/>
<dbReference type="GO" id="GO:0004401">
    <property type="term" value="F:histidinol-phosphatase activity"/>
    <property type="evidence" value="ECO:0007669"/>
    <property type="project" value="UniProtKB-UniRule"/>
</dbReference>
<keyword evidence="7" id="KW-0378">Hydrolase</keyword>
<keyword evidence="9" id="KW-0368">Histidine biosynthesis</keyword>
<sequence>MDQYAVTADDADFYLSFAAELADSVRPIVLSYFRTPLDVAAKSDASPVTIADRAVELRLRERIEARFPEHGIIGEEIGAKPGGAFTWIVDPIDGTRSFISGFPLFGTLIALTHQQQPFCGLIDVPFTGERWVAKPGVARFADGLARTSACESVADARFYTTSPDMFRKGEMGPFERLSRAARMRRFGGDCYIYGLLASGHCDIVLETGLQPYDYMALVPIVQGAGGCITDWEGCPLSIRSEGRVLATATPRLHAEALALIQG</sequence>
<dbReference type="EMBL" id="FMZW01000067">
    <property type="protein sequence ID" value="SDF67075.1"/>
    <property type="molecule type" value="Genomic_DNA"/>
</dbReference>
<comment type="cofactor">
    <cofactor evidence="1 12">
        <name>Mg(2+)</name>
        <dbReference type="ChEBI" id="CHEBI:18420"/>
    </cofactor>
</comment>
<feature type="binding site" evidence="12">
    <location>
        <position position="90"/>
    </location>
    <ligand>
        <name>Mg(2+)</name>
        <dbReference type="ChEBI" id="CHEBI:18420"/>
        <label>2</label>
    </ligand>
</feature>
<protein>
    <recommendedName>
        <fullName evidence="4 11">Histidinol-phosphatase</fullName>
        <ecNumber evidence="4 11">3.1.3.15</ecNumber>
    </recommendedName>
</protein>
<comment type="similarity">
    <text evidence="3">Belongs to the inositol monophosphatase superfamily.</text>
</comment>
<evidence type="ECO:0000256" key="12">
    <source>
        <dbReference type="PIRSR" id="PIRSR600760-2"/>
    </source>
</evidence>
<dbReference type="PROSITE" id="PS00629">
    <property type="entry name" value="IMP_1"/>
    <property type="match status" value="1"/>
</dbReference>
<gene>
    <name evidence="13" type="ORF">SAMN05216337_10675</name>
</gene>
<reference evidence="13 14" key="1">
    <citation type="submission" date="2016-10" db="EMBL/GenBank/DDBJ databases">
        <authorList>
            <person name="de Groot N.N."/>
        </authorList>
    </citation>
    <scope>NUCLEOTIDE SEQUENCE [LARGE SCALE GENOMIC DNA]</scope>
    <source>
        <strain evidence="13 14">R5</strain>
    </source>
</reference>
<dbReference type="CDD" id="cd01641">
    <property type="entry name" value="Bacterial_IMPase_like_1"/>
    <property type="match status" value="1"/>
</dbReference>
<keyword evidence="5" id="KW-0028">Amino-acid biosynthesis</keyword>
<dbReference type="RefSeq" id="WP_092090046.1">
    <property type="nucleotide sequence ID" value="NZ_FMZW01000067.1"/>
</dbReference>
<dbReference type="InterPro" id="IPR051090">
    <property type="entry name" value="Inositol_monoP_superfamily"/>
</dbReference>
<dbReference type="Gene3D" id="3.40.190.80">
    <property type="match status" value="1"/>
</dbReference>
<accession>A0A1G7MZ15</accession>
<comment type="catalytic activity">
    <reaction evidence="10">
        <text>L-histidinol phosphate + H2O = L-histidinol + phosphate</text>
        <dbReference type="Rhea" id="RHEA:14465"/>
        <dbReference type="ChEBI" id="CHEBI:15377"/>
        <dbReference type="ChEBI" id="CHEBI:43474"/>
        <dbReference type="ChEBI" id="CHEBI:57699"/>
        <dbReference type="ChEBI" id="CHEBI:57980"/>
        <dbReference type="EC" id="3.1.3.15"/>
    </reaction>
</comment>
<evidence type="ECO:0000313" key="14">
    <source>
        <dbReference type="Proteomes" id="UP000199245"/>
    </source>
</evidence>
<evidence type="ECO:0000256" key="10">
    <source>
        <dbReference type="ARBA" id="ARBA00049158"/>
    </source>
</evidence>
<dbReference type="PANTHER" id="PTHR43200:SF6">
    <property type="entry name" value="3'(2'),5'-BISPHOSPHATE NUCLEOTIDASE"/>
    <property type="match status" value="1"/>
</dbReference>
<keyword evidence="6 12" id="KW-0479">Metal-binding</keyword>
<evidence type="ECO:0000256" key="2">
    <source>
        <dbReference type="ARBA" id="ARBA00004970"/>
    </source>
</evidence>
<dbReference type="PRINTS" id="PR00377">
    <property type="entry name" value="IMPHPHTASES"/>
</dbReference>
<evidence type="ECO:0000256" key="8">
    <source>
        <dbReference type="ARBA" id="ARBA00022842"/>
    </source>
</evidence>
<dbReference type="GO" id="GO:0000105">
    <property type="term" value="P:L-histidine biosynthetic process"/>
    <property type="evidence" value="ECO:0007669"/>
    <property type="project" value="UniProtKB-UniRule"/>
</dbReference>
<organism evidence="13 14">
    <name type="scientific">Bradyrhizobium brasilense</name>
    <dbReference type="NCBI Taxonomy" id="1419277"/>
    <lineage>
        <taxon>Bacteria</taxon>
        <taxon>Pseudomonadati</taxon>
        <taxon>Pseudomonadota</taxon>
        <taxon>Alphaproteobacteria</taxon>
        <taxon>Hyphomicrobiales</taxon>
        <taxon>Nitrobacteraceae</taxon>
        <taxon>Bradyrhizobium</taxon>
    </lineage>
</organism>
<evidence type="ECO:0000313" key="13">
    <source>
        <dbReference type="EMBL" id="SDF67075.1"/>
    </source>
</evidence>
<evidence type="ECO:0000256" key="5">
    <source>
        <dbReference type="ARBA" id="ARBA00022605"/>
    </source>
</evidence>